<dbReference type="InterPro" id="IPR027414">
    <property type="entry name" value="GH95_N_dom"/>
</dbReference>
<sequence length="516" mass="58471">MNKTRKFSLILLLTCLIHPFCSGKEIAVNQVPMKWWYDVPATKFWEGLPIGTGRFGAMIPGSMDHEVIVFNDETLWAGGPYNPNNPKGPEVLKQIREYAFARDWLGATKESWKLSSDPVSVQSYQAMAQLNIRYDGYDPAKATGYHRSLDMDNALVDVDYQIDGVNYSRRVFASYPDQVIVIRLTADKKGKITLSGWFDSLQPSALTRVEHNEIIMEGSTIADRPGDNRYEYRLLPPQIKWQSKVKIIHDGGVLSSDGGTLLLKNANAATLILAGATNWVAWNDVSADEKKRCGDYIAAASKKSYKTLLKRHLEDYRPLFAACRIDLGVDLHPSQTTTQRIDAIRNGEFDHAYETRYFQYARYLMLAGAREKTLAFNNHNMWLNDLTGRWNGRWTLNINIQECYWLVENTNLPNVNESLLLFVEQLAQAGARTAKELFGCRGWCSSHGTDIWFNTAPTDGNPHWSVFPVSGMWLMQQLYFFTGGKNFHGRFCSESAIGIVMGFDDSLGQRVVFPCH</sequence>
<protein>
    <submittedName>
        <fullName evidence="3">Uncharacterized protein</fullName>
    </submittedName>
</protein>
<dbReference type="AlphaFoldDB" id="A0A5J4RNV6"/>
<dbReference type="InterPro" id="IPR054363">
    <property type="entry name" value="GH95_cat"/>
</dbReference>
<feature type="domain" description="Glycosyl hydrolase family 95 catalytic" evidence="2">
    <location>
        <begin position="304"/>
        <end position="487"/>
    </location>
</feature>
<dbReference type="Gene3D" id="2.70.98.50">
    <property type="entry name" value="putative glycoside hydrolase family protein from bacillus halodurans"/>
    <property type="match status" value="1"/>
</dbReference>
<dbReference type="Pfam" id="PF22124">
    <property type="entry name" value="Glyco_hydro_95_cat"/>
    <property type="match status" value="1"/>
</dbReference>
<evidence type="ECO:0000259" key="1">
    <source>
        <dbReference type="Pfam" id="PF14498"/>
    </source>
</evidence>
<name>A0A5J4RNV6_9ZZZZ</name>
<comment type="caution">
    <text evidence="3">The sequence shown here is derived from an EMBL/GenBank/DDBJ whole genome shotgun (WGS) entry which is preliminary data.</text>
</comment>
<gene>
    <name evidence="3" type="ORF">EZS27_016900</name>
</gene>
<dbReference type="EMBL" id="SNRY01000957">
    <property type="protein sequence ID" value="KAA6334820.1"/>
    <property type="molecule type" value="Genomic_DNA"/>
</dbReference>
<dbReference type="Pfam" id="PF14498">
    <property type="entry name" value="Glyco_hyd_65N_2"/>
    <property type="match status" value="1"/>
</dbReference>
<feature type="domain" description="Glycosyl hydrolase family 95 N-terminal" evidence="1">
    <location>
        <begin position="36"/>
        <end position="281"/>
    </location>
</feature>
<reference evidence="3" key="1">
    <citation type="submission" date="2019-03" db="EMBL/GenBank/DDBJ databases">
        <title>Single cell metagenomics reveals metabolic interactions within the superorganism composed of flagellate Streblomastix strix and complex community of Bacteroidetes bacteria on its surface.</title>
        <authorList>
            <person name="Treitli S.C."/>
            <person name="Kolisko M."/>
            <person name="Husnik F."/>
            <person name="Keeling P."/>
            <person name="Hampl V."/>
        </authorList>
    </citation>
    <scope>NUCLEOTIDE SEQUENCE</scope>
    <source>
        <strain evidence="3">STM</strain>
    </source>
</reference>
<evidence type="ECO:0000259" key="2">
    <source>
        <dbReference type="Pfam" id="PF22124"/>
    </source>
</evidence>
<feature type="non-terminal residue" evidence="3">
    <location>
        <position position="516"/>
    </location>
</feature>
<dbReference type="InterPro" id="IPR008928">
    <property type="entry name" value="6-hairpin_glycosidase_sf"/>
</dbReference>
<evidence type="ECO:0000313" key="3">
    <source>
        <dbReference type="EMBL" id="KAA6334820.1"/>
    </source>
</evidence>
<proteinExistence type="predicted"/>
<dbReference type="PANTHER" id="PTHR31084:SF0">
    <property type="entry name" value="ALPHA-L-FUCOSIDASE 2"/>
    <property type="match status" value="1"/>
</dbReference>
<dbReference type="SUPFAM" id="SSF48208">
    <property type="entry name" value="Six-hairpin glycosidases"/>
    <property type="match status" value="1"/>
</dbReference>
<accession>A0A5J4RNV6</accession>
<dbReference type="GO" id="GO:0005975">
    <property type="term" value="P:carbohydrate metabolic process"/>
    <property type="evidence" value="ECO:0007669"/>
    <property type="project" value="InterPro"/>
</dbReference>
<dbReference type="GO" id="GO:0004560">
    <property type="term" value="F:alpha-L-fucosidase activity"/>
    <property type="evidence" value="ECO:0007669"/>
    <property type="project" value="TreeGrafter"/>
</dbReference>
<dbReference type="PANTHER" id="PTHR31084">
    <property type="entry name" value="ALPHA-L-FUCOSIDASE 2"/>
    <property type="match status" value="1"/>
</dbReference>
<organism evidence="3">
    <name type="scientific">termite gut metagenome</name>
    <dbReference type="NCBI Taxonomy" id="433724"/>
    <lineage>
        <taxon>unclassified sequences</taxon>
        <taxon>metagenomes</taxon>
        <taxon>organismal metagenomes</taxon>
    </lineage>
</organism>